<evidence type="ECO:0000259" key="4">
    <source>
        <dbReference type="Pfam" id="PF20866"/>
    </source>
</evidence>
<name>A0A934W6W2_9BURK</name>
<organism evidence="5 6">
    <name type="scientific">Noviherbaspirillum pedocola</name>
    <dbReference type="NCBI Taxonomy" id="2801341"/>
    <lineage>
        <taxon>Bacteria</taxon>
        <taxon>Pseudomonadati</taxon>
        <taxon>Pseudomonadota</taxon>
        <taxon>Betaproteobacteria</taxon>
        <taxon>Burkholderiales</taxon>
        <taxon>Oxalobacteraceae</taxon>
        <taxon>Noviherbaspirillum</taxon>
    </lineage>
</organism>
<dbReference type="Proteomes" id="UP000622890">
    <property type="component" value="Unassembled WGS sequence"/>
</dbReference>
<sequence>MTLRRHSLVWITPAGWRALEAREPAWAEELAAWARAERPLVARRHDADAASGVVCLGLPLPPHPTLGKRRIALRVPAAAMERVEEALLLNAVCASAPEAWQLPLAQLQSDAAGAGIALRVFGSFAWQALTGLDYLSETSDIDLLFAPGDAAALQRGLELLTTHARALPLDGEILFPSGRAVSWKEWLLADTCAAGTRVLVKHEHGVALEPTGALMDELSRGGVQ</sequence>
<keyword evidence="2" id="KW-0548">Nucleotidyltransferase</keyword>
<evidence type="ECO:0000256" key="1">
    <source>
        <dbReference type="ARBA" id="ARBA00022679"/>
    </source>
</evidence>
<protein>
    <submittedName>
        <fullName evidence="5">Malonate decarboxylase holo-[acyl-carrier-protein] synthase</fullName>
    </submittedName>
</protein>
<reference evidence="5" key="1">
    <citation type="submission" date="2021-01" db="EMBL/GenBank/DDBJ databases">
        <title>Genome sequence of strain Noviherbaspirillum sp. DKR-6.</title>
        <authorList>
            <person name="Chaudhary D.K."/>
        </authorList>
    </citation>
    <scope>NUCLEOTIDE SEQUENCE</scope>
    <source>
        <strain evidence="5">DKR-6</strain>
    </source>
</reference>
<feature type="domain" description="Phosphoribosyl-dephospho-CoA transferase MdcG N-terminal" evidence="4">
    <location>
        <begin position="4"/>
        <end position="85"/>
    </location>
</feature>
<dbReference type="NCBIfam" id="TIGR03135">
    <property type="entry name" value="malonate_mdcG"/>
    <property type="match status" value="1"/>
</dbReference>
<keyword evidence="1" id="KW-0808">Transferase</keyword>
<comment type="caution">
    <text evidence="5">The sequence shown here is derived from an EMBL/GenBank/DDBJ whole genome shotgun (WGS) entry which is preliminary data.</text>
</comment>
<dbReference type="EMBL" id="JAEPBG010000005">
    <property type="protein sequence ID" value="MBK4735625.1"/>
    <property type="molecule type" value="Genomic_DNA"/>
</dbReference>
<proteinExistence type="predicted"/>
<evidence type="ECO:0000313" key="5">
    <source>
        <dbReference type="EMBL" id="MBK4735625.1"/>
    </source>
</evidence>
<keyword evidence="6" id="KW-1185">Reference proteome</keyword>
<gene>
    <name evidence="5" type="primary">mdcG</name>
    <name evidence="5" type="ORF">JJB74_13460</name>
</gene>
<dbReference type="Pfam" id="PF10620">
    <property type="entry name" value="MdcG"/>
    <property type="match status" value="1"/>
</dbReference>
<evidence type="ECO:0000256" key="2">
    <source>
        <dbReference type="ARBA" id="ARBA00022695"/>
    </source>
</evidence>
<feature type="domain" description="Phosphoribosyl-dephospho-CoA transferase MdcG C-terminal" evidence="3">
    <location>
        <begin position="91"/>
        <end position="208"/>
    </location>
</feature>
<evidence type="ECO:0000313" key="6">
    <source>
        <dbReference type="Proteomes" id="UP000622890"/>
    </source>
</evidence>
<accession>A0A934W6W2</accession>
<dbReference type="GO" id="GO:0016779">
    <property type="term" value="F:nucleotidyltransferase activity"/>
    <property type="evidence" value="ECO:0007669"/>
    <property type="project" value="UniProtKB-KW"/>
</dbReference>
<dbReference type="InterPro" id="IPR048903">
    <property type="entry name" value="MdcG_N"/>
</dbReference>
<dbReference type="Pfam" id="PF20866">
    <property type="entry name" value="MdcG_N"/>
    <property type="match status" value="1"/>
</dbReference>
<dbReference type="AlphaFoldDB" id="A0A934W6W2"/>
<dbReference type="InterPro" id="IPR017557">
    <property type="entry name" value="Holo-ACP_synthase"/>
</dbReference>
<evidence type="ECO:0000259" key="3">
    <source>
        <dbReference type="Pfam" id="PF10620"/>
    </source>
</evidence>
<dbReference type="InterPro" id="IPR049180">
    <property type="entry name" value="MdcG_C"/>
</dbReference>
<dbReference type="RefSeq" id="WP_200592407.1">
    <property type="nucleotide sequence ID" value="NZ_JAEPBG010000005.1"/>
</dbReference>